<protein>
    <recommendedName>
        <fullName evidence="4">DUF5641 domain-containing protein</fullName>
    </recommendedName>
</protein>
<evidence type="ECO:0008006" key="4">
    <source>
        <dbReference type="Google" id="ProtNLM"/>
    </source>
</evidence>
<keyword evidence="1" id="KW-0677">Repeat</keyword>
<comment type="caution">
    <text evidence="2">The sequence shown here is derived from an EMBL/GenBank/DDBJ whole genome shotgun (WGS) entry which is preliminary data.</text>
</comment>
<gene>
    <name evidence="2" type="ORF">NQ318_012866</name>
</gene>
<dbReference type="PANTHER" id="PTHR12345">
    <property type="entry name" value="SYNTENIN RELATED"/>
    <property type="match status" value="1"/>
</dbReference>
<dbReference type="Proteomes" id="UP001162162">
    <property type="component" value="Unassembled WGS sequence"/>
</dbReference>
<dbReference type="InterPro" id="IPR051230">
    <property type="entry name" value="APP-Binding"/>
</dbReference>
<dbReference type="GO" id="GO:0005886">
    <property type="term" value="C:plasma membrane"/>
    <property type="evidence" value="ECO:0007669"/>
    <property type="project" value="TreeGrafter"/>
</dbReference>
<name>A0AAV8YDZ6_9CUCU</name>
<accession>A0AAV8YDZ6</accession>
<organism evidence="2 3">
    <name type="scientific">Aromia moschata</name>
    <dbReference type="NCBI Taxonomy" id="1265417"/>
    <lineage>
        <taxon>Eukaryota</taxon>
        <taxon>Metazoa</taxon>
        <taxon>Ecdysozoa</taxon>
        <taxon>Arthropoda</taxon>
        <taxon>Hexapoda</taxon>
        <taxon>Insecta</taxon>
        <taxon>Pterygota</taxon>
        <taxon>Neoptera</taxon>
        <taxon>Endopterygota</taxon>
        <taxon>Coleoptera</taxon>
        <taxon>Polyphaga</taxon>
        <taxon>Cucujiformia</taxon>
        <taxon>Chrysomeloidea</taxon>
        <taxon>Cerambycidae</taxon>
        <taxon>Cerambycinae</taxon>
        <taxon>Callichromatini</taxon>
        <taxon>Aromia</taxon>
    </lineage>
</organism>
<dbReference type="GO" id="GO:0043197">
    <property type="term" value="C:dendritic spine"/>
    <property type="evidence" value="ECO:0007669"/>
    <property type="project" value="TreeGrafter"/>
</dbReference>
<sequence length="445" mass="49735">MFNTSDTDSEKVTKVIGNLPIAVYEGSPRRYGQRYMETNCSHPQLPSAQSLLASPSVYPPRPGFPQRIVSTPSPVDNDSSLNVENSSYNKIASSPPNTTSTFDYLYEFSETRKVLEEFFKCPPPEEENSTSFAGRPAIPEIPTWGRDWLRICLEKMIYRITIFTEHENNFLDLSIGTGSSGDLGDTEVGLQVGHSRNFTLSPETTDCDSNCGDLDSEVSLMLMENDIGPTGGLLGSNTDLAVPSDSLRLYSSMPVLEDGLSSGHASDTDNNNPTVMLMKRQITEIEREINQGMCKSNQTNSKPNENGLSPKEECRNVVSDGHCPENDLESTMRQFWQVEEVPMISTSPDDELCEKLYVEGYSKLPSGRFVVPLPFRDSKPVFPESKDIAIRRFFALEHRLKKDPVLKQSYVDFMLGSVVLIKDDSSPPLHWRVGRVFKLTQAQIM</sequence>
<dbReference type="EMBL" id="JAPWTK010000123">
    <property type="protein sequence ID" value="KAJ8949118.1"/>
    <property type="molecule type" value="Genomic_DNA"/>
</dbReference>
<evidence type="ECO:0000256" key="1">
    <source>
        <dbReference type="ARBA" id="ARBA00022737"/>
    </source>
</evidence>
<evidence type="ECO:0000313" key="2">
    <source>
        <dbReference type="EMBL" id="KAJ8949118.1"/>
    </source>
</evidence>
<evidence type="ECO:0000313" key="3">
    <source>
        <dbReference type="Proteomes" id="UP001162162"/>
    </source>
</evidence>
<keyword evidence="3" id="KW-1185">Reference proteome</keyword>
<dbReference type="PANTHER" id="PTHR12345:SF16">
    <property type="entry name" value="X11L, ISOFORM F-RELATED"/>
    <property type="match status" value="1"/>
</dbReference>
<dbReference type="GO" id="GO:0005737">
    <property type="term" value="C:cytoplasm"/>
    <property type="evidence" value="ECO:0007669"/>
    <property type="project" value="TreeGrafter"/>
</dbReference>
<dbReference type="GO" id="GO:0007268">
    <property type="term" value="P:chemical synaptic transmission"/>
    <property type="evidence" value="ECO:0007669"/>
    <property type="project" value="TreeGrafter"/>
</dbReference>
<proteinExistence type="predicted"/>
<reference evidence="2" key="1">
    <citation type="journal article" date="2023" name="Insect Mol. Biol.">
        <title>Genome sequencing provides insights into the evolution of gene families encoding plant cell wall-degrading enzymes in longhorned beetles.</title>
        <authorList>
            <person name="Shin N.R."/>
            <person name="Okamura Y."/>
            <person name="Kirsch R."/>
            <person name="Pauchet Y."/>
        </authorList>
    </citation>
    <scope>NUCLEOTIDE SEQUENCE</scope>
    <source>
        <strain evidence="2">AMC_N1</strain>
    </source>
</reference>
<dbReference type="AlphaFoldDB" id="A0AAV8YDZ6"/>